<accession>A0A1E5RVC8</accession>
<dbReference type="SUPFAM" id="SSF51730">
    <property type="entry name" value="FAD-linked oxidoreductase"/>
    <property type="match status" value="1"/>
</dbReference>
<comment type="function">
    <text evidence="5">Converts proline to delta-1-pyrroline-5-carboxylate.</text>
</comment>
<feature type="domain" description="Proline dehydrogenase" evidence="7">
    <location>
        <begin position="163"/>
        <end position="497"/>
    </location>
</feature>
<dbReference type="OrthoDB" id="5464at2759"/>
<evidence type="ECO:0000256" key="3">
    <source>
        <dbReference type="ARBA" id="ARBA00023002"/>
    </source>
</evidence>
<evidence type="ECO:0000256" key="5">
    <source>
        <dbReference type="RuleBase" id="RU364054"/>
    </source>
</evidence>
<dbReference type="InterPro" id="IPR029041">
    <property type="entry name" value="FAD-linked_oxidoreductase-like"/>
</dbReference>
<dbReference type="EC" id="1.5.5.2" evidence="2 5"/>
<feature type="region of interest" description="Disordered" evidence="6">
    <location>
        <begin position="59"/>
        <end position="85"/>
    </location>
</feature>
<keyword evidence="3 5" id="KW-0560">Oxidoreductase</keyword>
<dbReference type="InterPro" id="IPR015659">
    <property type="entry name" value="Proline_oxidase"/>
</dbReference>
<dbReference type="STRING" id="56408.A0A1E5RVC8"/>
<name>A0A1E5RVC8_9ASCO</name>
<dbReference type="EMBL" id="LPNM01000003">
    <property type="protein sequence ID" value="OEJ90892.1"/>
    <property type="molecule type" value="Genomic_DNA"/>
</dbReference>
<dbReference type="Gene3D" id="3.20.20.220">
    <property type="match status" value="1"/>
</dbReference>
<comment type="similarity">
    <text evidence="1 5">Belongs to the proline oxidase family.</text>
</comment>
<comment type="cofactor">
    <cofactor evidence="5">
        <name>FAD</name>
        <dbReference type="ChEBI" id="CHEBI:57692"/>
    </cofactor>
</comment>
<keyword evidence="4 5" id="KW-0642">Proline metabolism</keyword>
<dbReference type="FunCoup" id="A0A1E5RVC8">
    <property type="interactions" value="71"/>
</dbReference>
<dbReference type="PANTHER" id="PTHR13914:SF0">
    <property type="entry name" value="PROLINE DEHYDROGENASE 1, MITOCHONDRIAL"/>
    <property type="match status" value="1"/>
</dbReference>
<dbReference type="AlphaFoldDB" id="A0A1E5RVC8"/>
<dbReference type="GO" id="GO:0005739">
    <property type="term" value="C:mitochondrion"/>
    <property type="evidence" value="ECO:0007669"/>
    <property type="project" value="TreeGrafter"/>
</dbReference>
<dbReference type="Pfam" id="PF01619">
    <property type="entry name" value="Pro_dh"/>
    <property type="match status" value="1"/>
</dbReference>
<protein>
    <recommendedName>
        <fullName evidence="2 5">Proline dehydrogenase</fullName>
        <ecNumber evidence="2 5">1.5.5.2</ecNumber>
    </recommendedName>
</protein>
<dbReference type="InParanoid" id="A0A1E5RVC8"/>
<evidence type="ECO:0000256" key="1">
    <source>
        <dbReference type="ARBA" id="ARBA00005869"/>
    </source>
</evidence>
<evidence type="ECO:0000256" key="4">
    <source>
        <dbReference type="ARBA" id="ARBA00023062"/>
    </source>
</evidence>
<evidence type="ECO:0000256" key="2">
    <source>
        <dbReference type="ARBA" id="ARBA00012695"/>
    </source>
</evidence>
<dbReference type="GO" id="GO:0071949">
    <property type="term" value="F:FAD binding"/>
    <property type="evidence" value="ECO:0007669"/>
    <property type="project" value="TreeGrafter"/>
</dbReference>
<dbReference type="FunFam" id="3.20.20.220:FF:000017">
    <property type="entry name" value="Proline dehydrogenase"/>
    <property type="match status" value="1"/>
</dbReference>
<dbReference type="GO" id="GO:0010133">
    <property type="term" value="P:L-proline catabolic process to L-glutamate"/>
    <property type="evidence" value="ECO:0007669"/>
    <property type="project" value="TreeGrafter"/>
</dbReference>
<dbReference type="Proteomes" id="UP000095728">
    <property type="component" value="Unassembled WGS sequence"/>
</dbReference>
<dbReference type="PANTHER" id="PTHR13914">
    <property type="entry name" value="PROLINE OXIDASE"/>
    <property type="match status" value="1"/>
</dbReference>
<feature type="compositionally biased region" description="Low complexity" evidence="6">
    <location>
        <begin position="62"/>
        <end position="83"/>
    </location>
</feature>
<evidence type="ECO:0000256" key="6">
    <source>
        <dbReference type="SAM" id="MobiDB-lite"/>
    </source>
</evidence>
<reference evidence="9" key="1">
    <citation type="journal article" date="2016" name="Genome Announc.">
        <title>Genome sequences of three species of Hanseniaspora isolated from spontaneous wine fermentations.</title>
        <authorList>
            <person name="Sternes P.R."/>
            <person name="Lee D."/>
            <person name="Kutyna D.R."/>
            <person name="Borneman A.R."/>
        </authorList>
    </citation>
    <scope>NUCLEOTIDE SEQUENCE [LARGE SCALE GENOMIC DNA]</scope>
    <source>
        <strain evidence="9">AWRI3579</strain>
    </source>
</reference>
<evidence type="ECO:0000313" key="9">
    <source>
        <dbReference type="Proteomes" id="UP000095728"/>
    </source>
</evidence>
<evidence type="ECO:0000313" key="8">
    <source>
        <dbReference type="EMBL" id="OEJ90892.1"/>
    </source>
</evidence>
<dbReference type="GO" id="GO:0004657">
    <property type="term" value="F:proline dehydrogenase activity"/>
    <property type="evidence" value="ECO:0007669"/>
    <property type="project" value="UniProtKB-EC"/>
</dbReference>
<dbReference type="InterPro" id="IPR002872">
    <property type="entry name" value="Proline_DH_dom"/>
</dbReference>
<keyword evidence="5" id="KW-0285">Flavoprotein</keyword>
<comment type="catalytic activity">
    <reaction evidence="5">
        <text>L-proline + a quinone = (S)-1-pyrroline-5-carboxylate + a quinol + H(+)</text>
        <dbReference type="Rhea" id="RHEA:23784"/>
        <dbReference type="ChEBI" id="CHEBI:15378"/>
        <dbReference type="ChEBI" id="CHEBI:17388"/>
        <dbReference type="ChEBI" id="CHEBI:24646"/>
        <dbReference type="ChEBI" id="CHEBI:60039"/>
        <dbReference type="ChEBI" id="CHEBI:132124"/>
        <dbReference type="EC" id="1.5.5.2"/>
    </reaction>
</comment>
<organism evidence="8 9">
    <name type="scientific">Hanseniaspora osmophila</name>
    <dbReference type="NCBI Taxonomy" id="56408"/>
    <lineage>
        <taxon>Eukaryota</taxon>
        <taxon>Fungi</taxon>
        <taxon>Dikarya</taxon>
        <taxon>Ascomycota</taxon>
        <taxon>Saccharomycotina</taxon>
        <taxon>Saccharomycetes</taxon>
        <taxon>Saccharomycodales</taxon>
        <taxon>Saccharomycodaceae</taxon>
        <taxon>Hanseniaspora</taxon>
    </lineage>
</organism>
<gene>
    <name evidence="8" type="ORF">AWRI3579_g303</name>
</gene>
<evidence type="ECO:0000259" key="7">
    <source>
        <dbReference type="Pfam" id="PF01619"/>
    </source>
</evidence>
<keyword evidence="5" id="KW-0274">FAD</keyword>
<proteinExistence type="inferred from homology"/>
<comment type="caution">
    <text evidence="8">The sequence shown here is derived from an EMBL/GenBank/DDBJ whole genome shotgun (WGS) entry which is preliminary data.</text>
</comment>
<sequence>MHKTTASVQYIVANSMKGGSTKNIGSKLVTPQLQRLNNFQLHKHIHTTSTPNTTASLHNAVLSSSPSSSSSSSSLSSSSSSPSFNNQEDAIQKIMKTPAPSPVHVLKSLSRSELFSLTMIGCCTLNKPILNLVIKLFPFVPLPLIKLFIYKLYCGGDNFEQVLETGKNLQKKGINNMMLSLTIEDAEGTKNIDINHIVKETIESVYKVLQPHLEQQLSKATNATSINEIPPGYIALKPSALVTNPAQVLLNFNNMDPYWQKQRQVLIDNCSKITKVVYDLNQKLLQKYPTRKTPFFVSVIDAEKYQLQKNGVYDLQRILFQKFNPKTSPIVSCVGTWQLYLSDSAKELADEYTRAQQGNYKLGLKIVRGAYIHSEPNRSQVIHTTKQNTDENYNEVMATVIKDLVNKGQDSLYGHLVVASHNYQSQLIASQMLKNVAKENTGKCNIVFGQLLGMADNVTYDLIKNHNAKNIIKYVPWGPPLETKDYLLRRLQENGDAVRADNGWPLLKSIFKSLRE</sequence>
<keyword evidence="9" id="KW-1185">Reference proteome</keyword>